<evidence type="ECO:0000259" key="1">
    <source>
        <dbReference type="PROSITE" id="PS51352"/>
    </source>
</evidence>
<dbReference type="EMBL" id="FNBK01000001">
    <property type="protein sequence ID" value="SDE75242.1"/>
    <property type="molecule type" value="Genomic_DNA"/>
</dbReference>
<dbReference type="InterPro" id="IPR013766">
    <property type="entry name" value="Thioredoxin_domain"/>
</dbReference>
<reference evidence="3" key="1">
    <citation type="submission" date="2016-10" db="EMBL/GenBank/DDBJ databases">
        <authorList>
            <person name="Varghese N."/>
            <person name="Submissions S."/>
        </authorList>
    </citation>
    <scope>NUCLEOTIDE SEQUENCE [LARGE SCALE GENOMIC DNA]</scope>
    <source>
        <strain evidence="3">IBRC-M 10760</strain>
    </source>
</reference>
<accession>A0A1G7FHA7</accession>
<proteinExistence type="predicted"/>
<dbReference type="Proteomes" id="UP000199076">
    <property type="component" value="Unassembled WGS sequence"/>
</dbReference>
<name>A0A1G7FHA7_9EURY</name>
<dbReference type="CDD" id="cd02971">
    <property type="entry name" value="PRX_family"/>
    <property type="match status" value="1"/>
</dbReference>
<keyword evidence="3" id="KW-1185">Reference proteome</keyword>
<sequence length="159" mass="17886">MPPTDGDDIPDFEALCCDGETFRSTHLSEAVGDRGAVLVSTGFVYSAIAQNWWKRFQKYGWDDFEDVPVLGISRDGPYAQNDFLRWLGRPPFRMFADVNGEVSEALDLLTDRDHMANVATPWRSVFVVDPDLTVQFAYVADEWIGPLPHEDVETAVAEL</sequence>
<dbReference type="OrthoDB" id="165617at2157"/>
<dbReference type="InterPro" id="IPR000866">
    <property type="entry name" value="AhpC/TSA"/>
</dbReference>
<evidence type="ECO:0000313" key="2">
    <source>
        <dbReference type="EMBL" id="SDE75242.1"/>
    </source>
</evidence>
<organism evidence="2 3">
    <name type="scientific">Halorientalis regularis</name>
    <dbReference type="NCBI Taxonomy" id="660518"/>
    <lineage>
        <taxon>Archaea</taxon>
        <taxon>Methanobacteriati</taxon>
        <taxon>Methanobacteriota</taxon>
        <taxon>Stenosarchaea group</taxon>
        <taxon>Halobacteria</taxon>
        <taxon>Halobacteriales</taxon>
        <taxon>Haloarculaceae</taxon>
        <taxon>Halorientalis</taxon>
    </lineage>
</organism>
<dbReference type="SUPFAM" id="SSF52833">
    <property type="entry name" value="Thioredoxin-like"/>
    <property type="match status" value="1"/>
</dbReference>
<dbReference type="Gene3D" id="3.40.30.10">
    <property type="entry name" value="Glutaredoxin"/>
    <property type="match status" value="1"/>
</dbReference>
<feature type="domain" description="Thioredoxin" evidence="1">
    <location>
        <begin position="3"/>
        <end position="159"/>
    </location>
</feature>
<protein>
    <submittedName>
        <fullName evidence="2">Peroxiredoxin</fullName>
    </submittedName>
</protein>
<dbReference type="RefSeq" id="WP_092686698.1">
    <property type="nucleotide sequence ID" value="NZ_FNBK01000001.1"/>
</dbReference>
<dbReference type="InterPro" id="IPR036249">
    <property type="entry name" value="Thioredoxin-like_sf"/>
</dbReference>
<gene>
    <name evidence="2" type="ORF">SAMN05216218_101192</name>
</gene>
<dbReference type="AlphaFoldDB" id="A0A1G7FHA7"/>
<dbReference type="PROSITE" id="PS51352">
    <property type="entry name" value="THIOREDOXIN_2"/>
    <property type="match status" value="1"/>
</dbReference>
<dbReference type="STRING" id="660518.SAMN05216218_101192"/>
<evidence type="ECO:0000313" key="3">
    <source>
        <dbReference type="Proteomes" id="UP000199076"/>
    </source>
</evidence>
<dbReference type="GO" id="GO:0016491">
    <property type="term" value="F:oxidoreductase activity"/>
    <property type="evidence" value="ECO:0007669"/>
    <property type="project" value="InterPro"/>
</dbReference>
<dbReference type="GO" id="GO:0016209">
    <property type="term" value="F:antioxidant activity"/>
    <property type="evidence" value="ECO:0007669"/>
    <property type="project" value="InterPro"/>
</dbReference>
<dbReference type="Pfam" id="PF00578">
    <property type="entry name" value="AhpC-TSA"/>
    <property type="match status" value="1"/>
</dbReference>